<dbReference type="GO" id="GO:0043041">
    <property type="term" value="P:amino acid activation for nonribosomal peptide biosynthetic process"/>
    <property type="evidence" value="ECO:0007669"/>
    <property type="project" value="TreeGrafter"/>
</dbReference>
<dbReference type="Gene3D" id="3.30.559.30">
    <property type="entry name" value="Nonribosomal peptide synthetase, condensation domain"/>
    <property type="match status" value="1"/>
</dbReference>
<keyword evidence="3" id="KW-1185">Reference proteome</keyword>
<dbReference type="EMBL" id="SMKP01000403">
    <property type="protein sequence ID" value="TDD00488.1"/>
    <property type="molecule type" value="Genomic_DNA"/>
</dbReference>
<accession>A0A4R4V5R6</accession>
<evidence type="ECO:0000259" key="1">
    <source>
        <dbReference type="Pfam" id="PF00668"/>
    </source>
</evidence>
<dbReference type="CDD" id="cd19544">
    <property type="entry name" value="E-C_NRPS"/>
    <property type="match status" value="1"/>
</dbReference>
<protein>
    <submittedName>
        <fullName evidence="2">Non-ribosomal peptide synthetase</fullName>
    </submittedName>
</protein>
<gene>
    <name evidence="2" type="ORF">E1294_51875</name>
</gene>
<dbReference type="Gene3D" id="3.30.559.10">
    <property type="entry name" value="Chloramphenicol acetyltransferase-like domain"/>
    <property type="match status" value="1"/>
</dbReference>
<organism evidence="2 3">
    <name type="scientific">Nonomuraea diastatica</name>
    <dbReference type="NCBI Taxonomy" id="1848329"/>
    <lineage>
        <taxon>Bacteria</taxon>
        <taxon>Bacillati</taxon>
        <taxon>Actinomycetota</taxon>
        <taxon>Actinomycetes</taxon>
        <taxon>Streptosporangiales</taxon>
        <taxon>Streptosporangiaceae</taxon>
        <taxon>Nonomuraea</taxon>
    </lineage>
</organism>
<dbReference type="PANTHER" id="PTHR45527:SF1">
    <property type="entry name" value="FATTY ACID SYNTHASE"/>
    <property type="match status" value="1"/>
</dbReference>
<dbReference type="Proteomes" id="UP000294543">
    <property type="component" value="Unassembled WGS sequence"/>
</dbReference>
<reference evidence="2 3" key="1">
    <citation type="submission" date="2019-03" db="EMBL/GenBank/DDBJ databases">
        <title>Draft genome sequences of novel Actinobacteria.</title>
        <authorList>
            <person name="Sahin N."/>
            <person name="Ay H."/>
            <person name="Saygin H."/>
        </authorList>
    </citation>
    <scope>NUCLEOTIDE SEQUENCE [LARGE SCALE GENOMIC DNA]</scope>
    <source>
        <strain evidence="2 3">KC712</strain>
    </source>
</reference>
<dbReference type="Pfam" id="PF00668">
    <property type="entry name" value="Condensation"/>
    <property type="match status" value="1"/>
</dbReference>
<dbReference type="GO" id="GO:0008610">
    <property type="term" value="P:lipid biosynthetic process"/>
    <property type="evidence" value="ECO:0007669"/>
    <property type="project" value="UniProtKB-ARBA"/>
</dbReference>
<dbReference type="GO" id="GO:0031177">
    <property type="term" value="F:phosphopantetheine binding"/>
    <property type="evidence" value="ECO:0007669"/>
    <property type="project" value="TreeGrafter"/>
</dbReference>
<dbReference type="PANTHER" id="PTHR45527">
    <property type="entry name" value="NONRIBOSOMAL PEPTIDE SYNTHETASE"/>
    <property type="match status" value="1"/>
</dbReference>
<dbReference type="AlphaFoldDB" id="A0A4R4V5R6"/>
<feature type="domain" description="Condensation" evidence="1">
    <location>
        <begin position="53"/>
        <end position="381"/>
    </location>
</feature>
<dbReference type="Gene3D" id="3.40.50.980">
    <property type="match status" value="1"/>
</dbReference>
<dbReference type="SUPFAM" id="SSF52777">
    <property type="entry name" value="CoA-dependent acyltransferases"/>
    <property type="match status" value="2"/>
</dbReference>
<proteinExistence type="predicted"/>
<feature type="non-terminal residue" evidence="2">
    <location>
        <position position="1"/>
    </location>
</feature>
<dbReference type="GO" id="GO:0005737">
    <property type="term" value="C:cytoplasm"/>
    <property type="evidence" value="ECO:0007669"/>
    <property type="project" value="TreeGrafter"/>
</dbReference>
<evidence type="ECO:0000313" key="3">
    <source>
        <dbReference type="Proteomes" id="UP000294543"/>
    </source>
</evidence>
<dbReference type="InterPro" id="IPR023213">
    <property type="entry name" value="CAT-like_dom_sf"/>
</dbReference>
<comment type="caution">
    <text evidence="2">The sequence shown here is derived from an EMBL/GenBank/DDBJ whole genome shotgun (WGS) entry which is preliminary data.</text>
</comment>
<dbReference type="SUPFAM" id="SSF56801">
    <property type="entry name" value="Acetyl-CoA synthetase-like"/>
    <property type="match status" value="1"/>
</dbReference>
<dbReference type="GO" id="GO:0044550">
    <property type="term" value="P:secondary metabolite biosynthetic process"/>
    <property type="evidence" value="ECO:0007669"/>
    <property type="project" value="TreeGrafter"/>
</dbReference>
<dbReference type="RefSeq" id="WP_246083897.1">
    <property type="nucleotide sequence ID" value="NZ_SMKP01000403.1"/>
</dbReference>
<evidence type="ECO:0000313" key="2">
    <source>
        <dbReference type="EMBL" id="TDD00488.1"/>
    </source>
</evidence>
<name>A0A4R4V5R6_9ACTN</name>
<dbReference type="InterPro" id="IPR001242">
    <property type="entry name" value="Condensation_dom"/>
</dbReference>
<dbReference type="GO" id="GO:0016874">
    <property type="term" value="F:ligase activity"/>
    <property type="evidence" value="ECO:0007669"/>
    <property type="project" value="UniProtKB-KW"/>
</dbReference>
<feature type="non-terminal residue" evidence="2">
    <location>
        <position position="531"/>
    </location>
</feature>
<sequence>ATVTASADAVEVPVNLIRDDTTVITPGMLPLVELSQEQIDRVIAQIPGGVGNVQDIYPLAPLQEGMLFHHLMAEEADAYVLTNRLTIDTRERLDGFLDALQAVVDRHDVLRTSFHWEGLSRPVQVVHRHADLVVEEVGELAGVAKRIDLTRAPVLRVFIAPGTAGWQVLVAMHHIVGDNTSILTIIGEVGAIMTGRADELPAPVPYRDVVAQAVLGPSEAEHEEFFTGMLAGVEEPCAPYGVLDVHGASEVEASVDLDGVVSEGVRELARRSGVSAASVFHLAWALVLARLTGRDNVVFGSVLFGRMHGAAGADRGLGLFINTLPVRIDLSGETVTSGLGETHRVLTELFRHEHAPLALAQRCSGVPAGAPLFTSLLNYRHAGPSTGSADADAWAGIVGAAGEGGTTYPVTVSVDDTGTGFAVTAQVQAAIDPGQVCALLVQALTELTAGDRALAELDVLPVAERCRLLDGFNPQVEVPSPGVATVGAVVWARIEESPEATAVVHGGRGMTYGELGVLADRVAAGLQSLGV</sequence>